<dbReference type="Gene3D" id="2.130.10.10">
    <property type="entry name" value="YVTN repeat-like/Quinoprotein amine dehydrogenase"/>
    <property type="match status" value="1"/>
</dbReference>
<dbReference type="InterPro" id="IPR015943">
    <property type="entry name" value="WD40/YVTN_repeat-like_dom_sf"/>
</dbReference>
<accession>A0A511RLB5</accession>
<dbReference type="RefSeq" id="WP_147148173.1">
    <property type="nucleotide sequence ID" value="NZ_BJXN01000013.1"/>
</dbReference>
<protein>
    <recommendedName>
        <fullName evidence="4">Lipoprotein</fullName>
    </recommendedName>
</protein>
<gene>
    <name evidence="2" type="ORF">ODE01S_18740</name>
</gene>
<dbReference type="SUPFAM" id="SSF50998">
    <property type="entry name" value="Quinoprotein alcohol dehydrogenase-like"/>
    <property type="match status" value="1"/>
</dbReference>
<dbReference type="OrthoDB" id="11703at2"/>
<dbReference type="Proteomes" id="UP000321827">
    <property type="component" value="Unassembled WGS sequence"/>
</dbReference>
<evidence type="ECO:0008006" key="4">
    <source>
        <dbReference type="Google" id="ProtNLM"/>
    </source>
</evidence>
<keyword evidence="1" id="KW-0732">Signal</keyword>
<dbReference type="EMBL" id="BJXN01000013">
    <property type="protein sequence ID" value="GEM90440.1"/>
    <property type="molecule type" value="Genomic_DNA"/>
</dbReference>
<reference evidence="2 3" key="1">
    <citation type="submission" date="2019-07" db="EMBL/GenBank/DDBJ databases">
        <title>Whole genome shotgun sequence of Oceanithermus desulfurans NBRC 100063.</title>
        <authorList>
            <person name="Hosoyama A."/>
            <person name="Uohara A."/>
            <person name="Ohji S."/>
            <person name="Ichikawa N."/>
        </authorList>
    </citation>
    <scope>NUCLEOTIDE SEQUENCE [LARGE SCALE GENOMIC DNA]</scope>
    <source>
        <strain evidence="2 3">NBRC 100063</strain>
    </source>
</reference>
<evidence type="ECO:0000256" key="1">
    <source>
        <dbReference type="SAM" id="SignalP"/>
    </source>
</evidence>
<comment type="caution">
    <text evidence="2">The sequence shown here is derived from an EMBL/GenBank/DDBJ whole genome shotgun (WGS) entry which is preliminary data.</text>
</comment>
<evidence type="ECO:0000313" key="2">
    <source>
        <dbReference type="EMBL" id="GEM90440.1"/>
    </source>
</evidence>
<dbReference type="AlphaFoldDB" id="A0A511RLB5"/>
<dbReference type="InterPro" id="IPR011047">
    <property type="entry name" value="Quinoprotein_ADH-like_sf"/>
</dbReference>
<sequence>MVRVALLVLVLGLALGGPGLAAELGAAVSAWAAGPDVVYLATEDGRVLRYLPGEDALEPLWQLAPVRRVTGTEAGKVYALDVRGATLLWVREGPSGFRVVEAFTPGGSPRVVVPESLELPIVAAWFDGDAGYVLVLLDGEVVWVDAAGRIRRRMQVTQSAVGAADKHGRRLAIGDEGGLVTVVDLDGARIVLQSAQHRDKVLTLDLGGRWLLSGGRDRRGAALDLDSGEALTLRADFFVYGVALDRQERLAAYTYDERGTLRIVDLEARRELLRKGGFEGVDRLMFWNEDCLILASEQGRVWCWRWRE</sequence>
<feature type="signal peptide" evidence="1">
    <location>
        <begin position="1"/>
        <end position="21"/>
    </location>
</feature>
<name>A0A511RLB5_9DEIN</name>
<proteinExistence type="predicted"/>
<evidence type="ECO:0000313" key="3">
    <source>
        <dbReference type="Proteomes" id="UP000321827"/>
    </source>
</evidence>
<organism evidence="2 3">
    <name type="scientific">Oceanithermus desulfurans NBRC 100063</name>
    <dbReference type="NCBI Taxonomy" id="1227550"/>
    <lineage>
        <taxon>Bacteria</taxon>
        <taxon>Thermotogati</taxon>
        <taxon>Deinococcota</taxon>
        <taxon>Deinococci</taxon>
        <taxon>Thermales</taxon>
        <taxon>Thermaceae</taxon>
        <taxon>Oceanithermus</taxon>
    </lineage>
</organism>
<feature type="chain" id="PRO_5022189828" description="Lipoprotein" evidence="1">
    <location>
        <begin position="22"/>
        <end position="308"/>
    </location>
</feature>